<dbReference type="InterPro" id="IPR012910">
    <property type="entry name" value="Plug_dom"/>
</dbReference>
<dbReference type="SMART" id="SM01360">
    <property type="entry name" value="A2M"/>
    <property type="match status" value="1"/>
</dbReference>
<dbReference type="EMBL" id="AODQ01000014">
    <property type="protein sequence ID" value="EMR03935.1"/>
    <property type="molecule type" value="Genomic_DNA"/>
</dbReference>
<evidence type="ECO:0000313" key="5">
    <source>
        <dbReference type="Proteomes" id="UP000011910"/>
    </source>
</evidence>
<dbReference type="InterPro" id="IPR051802">
    <property type="entry name" value="YfhM-like"/>
</dbReference>
<feature type="domain" description="Alpha-2-macroglobulin" evidence="3">
    <location>
        <begin position="1335"/>
        <end position="1425"/>
    </location>
</feature>
<dbReference type="STRING" id="1279009.ADICEAN_00902"/>
<dbReference type="Pfam" id="PF07715">
    <property type="entry name" value="Plug"/>
    <property type="match status" value="1"/>
</dbReference>
<accession>M7NQD4</accession>
<evidence type="ECO:0000256" key="1">
    <source>
        <dbReference type="SAM" id="MobiDB-lite"/>
    </source>
</evidence>
<evidence type="ECO:0000313" key="4">
    <source>
        <dbReference type="EMBL" id="EMR03935.1"/>
    </source>
</evidence>
<evidence type="ECO:0000259" key="3">
    <source>
        <dbReference type="SMART" id="SM01360"/>
    </source>
</evidence>
<dbReference type="Pfam" id="PF00207">
    <property type="entry name" value="A2M"/>
    <property type="match status" value="1"/>
</dbReference>
<dbReference type="PANTHER" id="PTHR40094">
    <property type="entry name" value="ALPHA-2-MACROGLOBULIN HOMOLOG"/>
    <property type="match status" value="1"/>
</dbReference>
<dbReference type="InterPro" id="IPR008930">
    <property type="entry name" value="Terpenoid_cyclase/PrenylTrfase"/>
</dbReference>
<dbReference type="PANTHER" id="PTHR40094:SF1">
    <property type="entry name" value="UBIQUITIN DOMAIN-CONTAINING PROTEIN"/>
    <property type="match status" value="1"/>
</dbReference>
<keyword evidence="2" id="KW-0732">Signal</keyword>
<evidence type="ECO:0000256" key="2">
    <source>
        <dbReference type="SAM" id="SignalP"/>
    </source>
</evidence>
<dbReference type="InterPro" id="IPR008969">
    <property type="entry name" value="CarboxyPept-like_regulatory"/>
</dbReference>
<dbReference type="Gene3D" id="2.170.130.10">
    <property type="entry name" value="TonB-dependent receptor, plug domain"/>
    <property type="match status" value="1"/>
</dbReference>
<reference evidence="4 5" key="1">
    <citation type="journal article" date="2013" name="Genome Announc.">
        <title>Draft Genome Sequence of Cesiribacter andamanensis Strain AMV16T, Isolated from a Soil Sample from a Mud Volcano in the Andaman Islands, India.</title>
        <authorList>
            <person name="Shivaji S."/>
            <person name="Ara S."/>
            <person name="Begum Z."/>
            <person name="Srinivas T.N."/>
            <person name="Singh A."/>
            <person name="Kumar Pinnaka A."/>
        </authorList>
    </citation>
    <scope>NUCLEOTIDE SEQUENCE [LARGE SCALE GENOMIC DNA]</scope>
    <source>
        <strain evidence="4 5">AMV16</strain>
    </source>
</reference>
<proteinExistence type="predicted"/>
<dbReference type="OrthoDB" id="9767116at2"/>
<comment type="caution">
    <text evidence="4">The sequence shown here is derived from an EMBL/GenBank/DDBJ whole genome shotgun (WGS) entry which is preliminary data.</text>
</comment>
<name>M7NQD4_9BACT</name>
<dbReference type="GO" id="GO:0004866">
    <property type="term" value="F:endopeptidase inhibitor activity"/>
    <property type="evidence" value="ECO:0007669"/>
    <property type="project" value="InterPro"/>
</dbReference>
<organism evidence="4 5">
    <name type="scientific">Cesiribacter andamanensis AMV16</name>
    <dbReference type="NCBI Taxonomy" id="1279009"/>
    <lineage>
        <taxon>Bacteria</taxon>
        <taxon>Pseudomonadati</taxon>
        <taxon>Bacteroidota</taxon>
        <taxon>Cytophagia</taxon>
        <taxon>Cytophagales</taxon>
        <taxon>Cesiribacteraceae</taxon>
        <taxon>Cesiribacter</taxon>
    </lineage>
</organism>
<dbReference type="SUPFAM" id="SSF49464">
    <property type="entry name" value="Carboxypeptidase regulatory domain-like"/>
    <property type="match status" value="1"/>
</dbReference>
<dbReference type="InterPro" id="IPR037066">
    <property type="entry name" value="Plug_dom_sf"/>
</dbReference>
<keyword evidence="4" id="KW-0675">Receptor</keyword>
<gene>
    <name evidence="4" type="ORF">ADICEAN_00902</name>
</gene>
<dbReference type="Pfam" id="PF13715">
    <property type="entry name" value="CarbopepD_reg_2"/>
    <property type="match status" value="1"/>
</dbReference>
<dbReference type="Proteomes" id="UP000011910">
    <property type="component" value="Unassembled WGS sequence"/>
</dbReference>
<protein>
    <submittedName>
        <fullName evidence="4">Outer membrane cobalamin receptor protein</fullName>
    </submittedName>
</protein>
<sequence length="1713" mass="193071">MRYFLLLFSLLFFTSASQAQDLLTGLRNSPYTYIYALTNPQARKAYKDELKNVDPTYFQQLVDSFATGSLYPKKLAPGNYLFVHAKQEQLVLELEGVHNVSLQLIPDPKRLVAAFYSPQGELIEGAFVTVNGRRMAYQTDTRLYQRRYRQRWKLLEVEHQGVSNFFALQPQGWGYGRSRTLVRKVIYFKPVRLLWKPVQDVVHSIRWGETQGWLRLFDRSLEPHERWGRERRLRGYLAMNQPVYRTGDTVFYKAFALKKHRPFKKPLELELRGRTRSGYRTFSLGTLTPYRPGAYEGYLLLHDSLGLQLDTYPELMLSHRRFSLEQQFKLEDYELRGNTFTMSASSDSWVQGAQPVLILRAADVNGLPLMGAELELQLVTERVGQLAGPSTLSIPDTLWRHKLQLEPVSETQLKLPDSIFYPAAIRYTLLATLKTPQQEFLREKLSGHYSPQRLLDLQLQGDSLHLRWLEQGVSVARRVSVSITAAGQPEQQLELQLPQRLKIDPLWQEVAVQRGPMREVLQLGNKPSLVAHEALRTPDSLLIRFSSGRGIPYWYSIYRGKRSKRRIAGGYSSGDPLLWKQKVSRGEAYYVQLNYLWGGQIHKEQEQIPLLKKMLQLELQAVGQQDGEAESPATVTPGQKVALGVQVRDYKGRPVKGVDVTALAYNKQLPGSLQPGVPYLGREKQYPFFIRQPRQLVLQVQQQKELNWPLWRQRLGLDSIAFYQFLYPGQEVYTHTLPTPDSSTQLAPFVVEKGVPQQVHVLYLNDVPVYYSEVATQRPYSFLVDSNRSYKVSMRTARHLITLDSMRFAAGQKTILSLGKEVEGTRIRVEEMLPQLTPLEINRLNNYLIVVNHSYNQHYTYLEQEGQLQLVNVPSASQHTRQVLAGPFTTSSLRYEVIDKFKTSFQAEPGYQYRITPGMIFAKETKPVRDPSFLRPRLVRPRFEELALTEPQVQQLWQQYLALQNKKEVFYNYPRQTAPGAGKIGLRYSWDSLRRQQPPQLQQVLVLGLSDAEFVQVYPINMPLTLTDALLHNLPPGRYKLLGLLSDSTYLQLDSLPVLAHATTFADLREVPLRPADQSIEHIRTIMLNNASSWSPGEARSEKRIQQELSYFGQLGRMQSSGSGSQLIQGRVTDASAGDGLPGVAVTVKGSNIGTVTDMDGNYSLYLNPGDVLIFSFVGFASREEAAGGKSRLDIELAEDIEQLQEVVVTGYGAIAKKEMTYALQGAVAGVQIRGAASNDWNWPSDTGGEGSPLIIIDGVPFTGDVSTLDPALMSAAILMKGEEAAALYGSRAAGGAILITTGTHTRGKGKEGAAPALLGVGSQQNSLRSNFRDWAFWQPRLLTDAQGRASFTARFPDDVTAWETQLLAIGNKRYSGYSSQTIRAVKALWAALAMPRFLLSGDSAQLMGQVNNYTPDSLPVRTLFTIEGRPQGGRNAQLITSLQDSAWISPQTTDSLTLTYEVMGQQGGLLDGERRKLPVYRRGVREARGEFLILRPDSAHRLQLAPSENPWQLQAYANKQEPLLQEVHALLDFAYYCNEQAASKLYALLLMNRAQLEQDKQPRRQALIKRLIRQLEETQRPQDGLWGWWQTHTGELWITRHIVGALQLAKEEGYPVKYDPAALQKTLRWQLQGSRYPREQLQLLEVLSQLKGRGRTLSGADSRTGRQPAAGCAGPPAAAAPAGYRQYALYGRRCAGPEAGDHAGRLLLGGGK</sequence>
<feature type="chain" id="PRO_5004082355" evidence="2">
    <location>
        <begin position="20"/>
        <end position="1713"/>
    </location>
</feature>
<dbReference type="RefSeq" id="WP_009194304.1">
    <property type="nucleotide sequence ID" value="NZ_AODQ01000014.1"/>
</dbReference>
<feature type="signal peptide" evidence="2">
    <location>
        <begin position="1"/>
        <end position="19"/>
    </location>
</feature>
<dbReference type="eggNOG" id="COG2373">
    <property type="taxonomic scope" value="Bacteria"/>
</dbReference>
<dbReference type="InterPro" id="IPR001599">
    <property type="entry name" value="Macroglobln_a2"/>
</dbReference>
<dbReference type="Gene3D" id="2.60.40.1120">
    <property type="entry name" value="Carboxypeptidase-like, regulatory domain"/>
    <property type="match status" value="1"/>
</dbReference>
<feature type="region of interest" description="Disordered" evidence="1">
    <location>
        <begin position="1656"/>
        <end position="1677"/>
    </location>
</feature>
<dbReference type="SUPFAM" id="SSF56935">
    <property type="entry name" value="Porins"/>
    <property type="match status" value="1"/>
</dbReference>
<keyword evidence="5" id="KW-1185">Reference proteome</keyword>
<dbReference type="Gene3D" id="1.50.10.20">
    <property type="match status" value="1"/>
</dbReference>
<dbReference type="SUPFAM" id="SSF48239">
    <property type="entry name" value="Terpenoid cyclases/Protein prenyltransferases"/>
    <property type="match status" value="1"/>
</dbReference>